<dbReference type="Proteomes" id="UP000002964">
    <property type="component" value="Unassembled WGS sequence"/>
</dbReference>
<dbReference type="RefSeq" id="WP_009146539.1">
    <property type="nucleotide sequence ID" value="NZ_JH603163.1"/>
</dbReference>
<accession>H8YVH6</accession>
<dbReference type="Gene3D" id="3.40.50.1820">
    <property type="entry name" value="alpha/beta hydrolase"/>
    <property type="match status" value="1"/>
</dbReference>
<protein>
    <submittedName>
        <fullName evidence="2">Putative hydrolase or acyltransferase of alpha/beta superfamily</fullName>
    </submittedName>
</protein>
<dbReference type="HOGENOM" id="CLU_020336_49_1_6"/>
<dbReference type="eggNOG" id="COG1073">
    <property type="taxonomic scope" value="Bacteria"/>
</dbReference>
<keyword evidence="2" id="KW-0012">Acyltransferase</keyword>
<dbReference type="GO" id="GO:0016787">
    <property type="term" value="F:hydrolase activity"/>
    <property type="evidence" value="ECO:0007669"/>
    <property type="project" value="UniProtKB-KW"/>
</dbReference>
<reference evidence="2 3" key="2">
    <citation type="submission" date="2011-11" db="EMBL/GenBank/DDBJ databases">
        <authorList>
            <consortium name="US DOE Joint Genome Institute"/>
            <person name="Lucas S."/>
            <person name="Han J."/>
            <person name="Lapidus A."/>
            <person name="Cheng J.-F."/>
            <person name="Goodwin L."/>
            <person name="Pitluck S."/>
            <person name="Peters L."/>
            <person name="Ovchinnikova G."/>
            <person name="Zhang X."/>
            <person name="Detter J.C."/>
            <person name="Han C."/>
            <person name="Tapia R."/>
            <person name="Land M."/>
            <person name="Hauser L."/>
            <person name="Kyrpides N."/>
            <person name="Ivanova N."/>
            <person name="Pagani I."/>
            <person name="Vogl K."/>
            <person name="Liu Z."/>
            <person name="Overmann J."/>
            <person name="Frigaard N.-U."/>
            <person name="Bryant D."/>
            <person name="Woyke T."/>
        </authorList>
    </citation>
    <scope>NUCLEOTIDE SEQUENCE [LARGE SCALE GENOMIC DNA]</scope>
    <source>
        <strain evidence="2 3">970</strain>
    </source>
</reference>
<keyword evidence="3" id="KW-1185">Reference proteome</keyword>
<dbReference type="PANTHER" id="PTHR43194:SF2">
    <property type="entry name" value="PEROXISOMAL MEMBRANE PROTEIN LPX1"/>
    <property type="match status" value="1"/>
</dbReference>
<dbReference type="InterPro" id="IPR050228">
    <property type="entry name" value="Carboxylesterase_BioH"/>
</dbReference>
<dbReference type="STRING" id="631362.Thi970DRAFT_00051"/>
<proteinExistence type="predicted"/>
<dbReference type="InterPro" id="IPR029058">
    <property type="entry name" value="AB_hydrolase_fold"/>
</dbReference>
<dbReference type="AlphaFoldDB" id="H8YVH6"/>
<sequence>MGPMQFADVGDGPPLLCVHGGPGGYDQGLILGETFRVNGFRVIGPSRPGYLETPLKTGTTLTEQADALAALLDYLGIERCAVVGVSAAGGAIYELAARHPRKVSALVAVDCVASKYQPPVSDLEMKLFVSTFGFKLTAIMADYLTGATIKGLIAQEGKLDRAQVAERVAHIEADPLKQAYFMAMVHSFGDHAAKRVPGARNDNAQLGAIAALPLERIIAPTLIIHGTADNDVFPSHAEHAHRHIAGSELRWIQDGTHFCFWLSDTAEADRRYAVDWLRHKVTN</sequence>
<feature type="domain" description="AB hydrolase-1" evidence="1">
    <location>
        <begin position="13"/>
        <end position="111"/>
    </location>
</feature>
<keyword evidence="2" id="KW-0378">Hydrolase</keyword>
<dbReference type="OrthoDB" id="9779853at2"/>
<evidence type="ECO:0000313" key="2">
    <source>
        <dbReference type="EMBL" id="EIC23916.1"/>
    </source>
</evidence>
<keyword evidence="2" id="KW-0808">Transferase</keyword>
<dbReference type="SUPFAM" id="SSF53474">
    <property type="entry name" value="alpha/beta-Hydrolases"/>
    <property type="match status" value="1"/>
</dbReference>
<dbReference type="InterPro" id="IPR000073">
    <property type="entry name" value="AB_hydrolase_1"/>
</dbReference>
<dbReference type="PANTHER" id="PTHR43194">
    <property type="entry name" value="HYDROLASE ALPHA/BETA FOLD FAMILY"/>
    <property type="match status" value="1"/>
</dbReference>
<dbReference type="EMBL" id="JH603163">
    <property type="protein sequence ID" value="EIC23916.1"/>
    <property type="molecule type" value="Genomic_DNA"/>
</dbReference>
<reference evidence="3" key="1">
    <citation type="submission" date="2011-06" db="EMBL/GenBank/DDBJ databases">
        <authorList>
            <consortium name="US DOE Joint Genome Institute (JGI-PGF)"/>
            <person name="Lucas S."/>
            <person name="Han J."/>
            <person name="Lapidus A."/>
            <person name="Cheng J.-F."/>
            <person name="Goodwin L."/>
            <person name="Pitluck S."/>
            <person name="Peters L."/>
            <person name="Land M.L."/>
            <person name="Hauser L."/>
            <person name="Vogl K."/>
            <person name="Liu Z."/>
            <person name="Overmann J."/>
            <person name="Frigaard N.-U."/>
            <person name="Bryant D.A."/>
            <person name="Woyke T.J."/>
        </authorList>
    </citation>
    <scope>NUCLEOTIDE SEQUENCE [LARGE SCALE GENOMIC DNA]</scope>
    <source>
        <strain evidence="3">970</strain>
    </source>
</reference>
<organism evidence="2 3">
    <name type="scientific">Thiorhodovibrio frisius</name>
    <dbReference type="NCBI Taxonomy" id="631362"/>
    <lineage>
        <taxon>Bacteria</taxon>
        <taxon>Pseudomonadati</taxon>
        <taxon>Pseudomonadota</taxon>
        <taxon>Gammaproteobacteria</taxon>
        <taxon>Chromatiales</taxon>
        <taxon>Chromatiaceae</taxon>
        <taxon>Thiorhodovibrio</taxon>
    </lineage>
</organism>
<dbReference type="GO" id="GO:0016746">
    <property type="term" value="F:acyltransferase activity"/>
    <property type="evidence" value="ECO:0007669"/>
    <property type="project" value="UniProtKB-KW"/>
</dbReference>
<dbReference type="Pfam" id="PF00561">
    <property type="entry name" value="Abhydrolase_1"/>
    <property type="match status" value="1"/>
</dbReference>
<name>H8YVH6_9GAMM</name>
<gene>
    <name evidence="2" type="ORF">Thi970DRAFT_00051</name>
</gene>
<evidence type="ECO:0000259" key="1">
    <source>
        <dbReference type="Pfam" id="PF00561"/>
    </source>
</evidence>
<evidence type="ECO:0000313" key="3">
    <source>
        <dbReference type="Proteomes" id="UP000002964"/>
    </source>
</evidence>